<organism evidence="1 2">
    <name type="scientific">Micromonospora eburnea</name>
    <dbReference type="NCBI Taxonomy" id="227316"/>
    <lineage>
        <taxon>Bacteria</taxon>
        <taxon>Bacillati</taxon>
        <taxon>Actinomycetota</taxon>
        <taxon>Actinomycetes</taxon>
        <taxon>Micromonosporales</taxon>
        <taxon>Micromonosporaceae</taxon>
        <taxon>Micromonospora</taxon>
    </lineage>
</organism>
<keyword evidence="2" id="KW-1185">Reference proteome</keyword>
<dbReference type="RefSeq" id="WP_167363419.1">
    <property type="nucleotide sequence ID" value="NZ_FMHY01000002.1"/>
</dbReference>
<dbReference type="EMBL" id="FMHY01000002">
    <property type="protein sequence ID" value="SCL50300.1"/>
    <property type="molecule type" value="Genomic_DNA"/>
</dbReference>
<dbReference type="AlphaFoldDB" id="A0A1C6U891"/>
<evidence type="ECO:0000313" key="1">
    <source>
        <dbReference type="EMBL" id="SCL50300.1"/>
    </source>
</evidence>
<name>A0A1C6U891_9ACTN</name>
<sequence>MRARHALGDADGIRILLRALTRALADLDAEPQEATITLANQVRSSFAKK</sequence>
<evidence type="ECO:0000313" key="2">
    <source>
        <dbReference type="Proteomes" id="UP000199696"/>
    </source>
</evidence>
<dbReference type="Proteomes" id="UP000199696">
    <property type="component" value="Unassembled WGS sequence"/>
</dbReference>
<gene>
    <name evidence="1" type="ORF">GA0070604_2100</name>
</gene>
<proteinExistence type="predicted"/>
<dbReference type="STRING" id="227316.GA0070604_2100"/>
<reference evidence="2" key="1">
    <citation type="submission" date="2016-06" db="EMBL/GenBank/DDBJ databases">
        <authorList>
            <person name="Varghese N."/>
            <person name="Submissions Spin"/>
        </authorList>
    </citation>
    <scope>NUCLEOTIDE SEQUENCE [LARGE SCALE GENOMIC DNA]</scope>
    <source>
        <strain evidence="2">DSM 44814</strain>
    </source>
</reference>
<protein>
    <submittedName>
        <fullName evidence="1">Uncharacterized protein</fullName>
    </submittedName>
</protein>
<accession>A0A1C6U891</accession>